<sequence length="66" mass="7320">MRTHVFGPEDELPAWAIAKILNPKVWDEAPVEVPVEAPVEVEVPVEAPPVKKPVQRRTRKTANAGE</sequence>
<dbReference type="EMBL" id="JARDXE010000017">
    <property type="protein sequence ID" value="MDE8648083.1"/>
    <property type="molecule type" value="Genomic_DNA"/>
</dbReference>
<dbReference type="AlphaFoldDB" id="A0AAW6LUI2"/>
<evidence type="ECO:0000313" key="1">
    <source>
        <dbReference type="EMBL" id="MDE8648083.1"/>
    </source>
</evidence>
<comment type="caution">
    <text evidence="1">The sequence shown here is derived from an EMBL/GenBank/DDBJ whole genome shotgun (WGS) entry which is preliminary data.</text>
</comment>
<dbReference type="Proteomes" id="UP001217325">
    <property type="component" value="Unassembled WGS sequence"/>
</dbReference>
<dbReference type="RefSeq" id="WP_275232320.1">
    <property type="nucleotide sequence ID" value="NZ_JARDXE010000017.1"/>
</dbReference>
<accession>A0AAW6LUI2</accession>
<protein>
    <submittedName>
        <fullName evidence="1">Uncharacterized protein</fullName>
    </submittedName>
</protein>
<reference evidence="1" key="1">
    <citation type="submission" date="2023-02" db="EMBL/GenBank/DDBJ databases">
        <title>A novel hydrolase synthesized by Rhodococcus erythropolis HQ is responsible for the detoxification of Zearalenone.</title>
        <authorList>
            <person name="Hu J."/>
            <person name="Xu J."/>
        </authorList>
    </citation>
    <scope>NUCLEOTIDE SEQUENCE</scope>
    <source>
        <strain evidence="1">HQ</strain>
    </source>
</reference>
<organism evidence="1 2">
    <name type="scientific">Rhodococcus qingshengii</name>
    <dbReference type="NCBI Taxonomy" id="334542"/>
    <lineage>
        <taxon>Bacteria</taxon>
        <taxon>Bacillati</taxon>
        <taxon>Actinomycetota</taxon>
        <taxon>Actinomycetes</taxon>
        <taxon>Mycobacteriales</taxon>
        <taxon>Nocardiaceae</taxon>
        <taxon>Rhodococcus</taxon>
        <taxon>Rhodococcus erythropolis group</taxon>
    </lineage>
</organism>
<name>A0AAW6LUI2_RHOSG</name>
<gene>
    <name evidence="1" type="ORF">PXH69_24190</name>
</gene>
<evidence type="ECO:0000313" key="2">
    <source>
        <dbReference type="Proteomes" id="UP001217325"/>
    </source>
</evidence>
<proteinExistence type="predicted"/>